<organism evidence="1 2">
    <name type="scientific">Paramuricea clavata</name>
    <name type="common">Red gorgonian</name>
    <name type="synonym">Violescent sea-whip</name>
    <dbReference type="NCBI Taxonomy" id="317549"/>
    <lineage>
        <taxon>Eukaryota</taxon>
        <taxon>Metazoa</taxon>
        <taxon>Cnidaria</taxon>
        <taxon>Anthozoa</taxon>
        <taxon>Octocorallia</taxon>
        <taxon>Malacalcyonacea</taxon>
        <taxon>Plexauridae</taxon>
        <taxon>Paramuricea</taxon>
    </lineage>
</organism>
<sequence length="266" mass="29935">MGNNKNLGAVTLYTERELNIGTHIFRYIAEDKAGLKSTCEVRIMIKDREAPYFIRCPTDMTIESTNDYEIVDWESPIFKDNSGKDPRVLSSRPAGTRFRVPGKVQVMFVATDEAGNKNTSCKFEINLKMTTCPRHEPPKNGALACLPDRSGQRQCQVYCREGFEFAFRPSLLYYCSRGSWNSFPPFGSGTFPWPDCAERASSSSSIKMSASYYYVGDCNRADVQDDRKKAFISIASDPFSVPPVFCKFNPTCKPNNVNVFCGESSR</sequence>
<dbReference type="AlphaFoldDB" id="A0A6S7HB90"/>
<keyword evidence="2" id="KW-1185">Reference proteome</keyword>
<dbReference type="Pfam" id="PF02494">
    <property type="entry name" value="HYR"/>
    <property type="match status" value="1"/>
</dbReference>
<protein>
    <submittedName>
        <fullName evidence="1">Uncharacterized protein</fullName>
    </submittedName>
</protein>
<evidence type="ECO:0000313" key="2">
    <source>
        <dbReference type="Proteomes" id="UP001152795"/>
    </source>
</evidence>
<dbReference type="InterPro" id="IPR035976">
    <property type="entry name" value="Sushi/SCR/CCP_sf"/>
</dbReference>
<comment type="caution">
    <text evidence="1">The sequence shown here is derived from an EMBL/GenBank/DDBJ whole genome shotgun (WGS) entry which is preliminary data.</text>
</comment>
<dbReference type="InterPro" id="IPR003410">
    <property type="entry name" value="HYR_dom"/>
</dbReference>
<dbReference type="SUPFAM" id="SSF57535">
    <property type="entry name" value="Complement control module/SCR domain"/>
    <property type="match status" value="1"/>
</dbReference>
<dbReference type="PANTHER" id="PTHR24273:SF32">
    <property type="entry name" value="HYALIN"/>
    <property type="match status" value="1"/>
</dbReference>
<dbReference type="EMBL" id="CACRXK020004535">
    <property type="protein sequence ID" value="CAB4003085.1"/>
    <property type="molecule type" value="Genomic_DNA"/>
</dbReference>
<evidence type="ECO:0000313" key="1">
    <source>
        <dbReference type="EMBL" id="CAB4003085.1"/>
    </source>
</evidence>
<dbReference type="OrthoDB" id="5982450at2759"/>
<name>A0A6S7HB90_PARCT</name>
<proteinExistence type="predicted"/>
<gene>
    <name evidence="1" type="ORF">PACLA_8A020435</name>
</gene>
<dbReference type="PROSITE" id="PS50825">
    <property type="entry name" value="HYR"/>
    <property type="match status" value="1"/>
</dbReference>
<reference evidence="1" key="1">
    <citation type="submission" date="2020-04" db="EMBL/GenBank/DDBJ databases">
        <authorList>
            <person name="Alioto T."/>
            <person name="Alioto T."/>
            <person name="Gomez Garrido J."/>
        </authorList>
    </citation>
    <scope>NUCLEOTIDE SEQUENCE</scope>
    <source>
        <strain evidence="1">A484AB</strain>
    </source>
</reference>
<accession>A0A6S7HB90</accession>
<dbReference type="Proteomes" id="UP001152795">
    <property type="component" value="Unassembled WGS sequence"/>
</dbReference>
<dbReference type="PANTHER" id="PTHR24273">
    <property type="entry name" value="FI04643P-RELATED"/>
    <property type="match status" value="1"/>
</dbReference>